<name>A0ABP9REW4_9PSEU</name>
<dbReference type="SUPFAM" id="SSF51735">
    <property type="entry name" value="NAD(P)-binding Rossmann-fold domains"/>
    <property type="match status" value="1"/>
</dbReference>
<organism evidence="4 5">
    <name type="scientific">Pseudonocardia eucalypti</name>
    <dbReference type="NCBI Taxonomy" id="648755"/>
    <lineage>
        <taxon>Bacteria</taxon>
        <taxon>Bacillati</taxon>
        <taxon>Actinomycetota</taxon>
        <taxon>Actinomycetes</taxon>
        <taxon>Pseudonocardiales</taxon>
        <taxon>Pseudonocardiaceae</taxon>
        <taxon>Pseudonocardia</taxon>
    </lineage>
</organism>
<dbReference type="InterPro" id="IPR020904">
    <property type="entry name" value="Sc_DH/Rdtase_CS"/>
</dbReference>
<dbReference type="InterPro" id="IPR002347">
    <property type="entry name" value="SDR_fam"/>
</dbReference>
<comment type="similarity">
    <text evidence="1 2">Belongs to the short-chain dehydrogenases/reductases (SDR) family.</text>
</comment>
<sequence length="278" mass="28611">MTALPLSDRVALVSGSGRGIGREIALKLAGAGASVVVNDLDSDVAKQTAADIEATGGKAVVCAGSVTDPEFGERFVNTAVSEFGGLHIVVNNAGYTWDNVVQKMSDQQWDDILDVHLKAPFRILRAAQPVISAAVKAERAAGAPRVTRKVVNISSVAGTGGNAGQINYSSAKAGITGLTKTLAKEWGRYDVTVNCVAFGLIRTRLTEASADGDAKIDVAGRQIKVGVNPEILAAAERGIPLGRAGTPAEAAGSVYMFCIPESDYVSGQVIICGGGWGG</sequence>
<dbReference type="InterPro" id="IPR050259">
    <property type="entry name" value="SDR"/>
</dbReference>
<dbReference type="InterPro" id="IPR057326">
    <property type="entry name" value="KR_dom"/>
</dbReference>
<dbReference type="PRINTS" id="PR00080">
    <property type="entry name" value="SDRFAMILY"/>
</dbReference>
<dbReference type="Gene3D" id="3.40.50.720">
    <property type="entry name" value="NAD(P)-binding Rossmann-like Domain"/>
    <property type="match status" value="1"/>
</dbReference>
<dbReference type="SMART" id="SM00822">
    <property type="entry name" value="PKS_KR"/>
    <property type="match status" value="1"/>
</dbReference>
<keyword evidence="5" id="KW-1185">Reference proteome</keyword>
<gene>
    <name evidence="4" type="primary">fabG_4</name>
    <name evidence="4" type="ORF">GCM10023321_82890</name>
</gene>
<dbReference type="PANTHER" id="PTHR42879">
    <property type="entry name" value="3-OXOACYL-(ACYL-CARRIER-PROTEIN) REDUCTASE"/>
    <property type="match status" value="1"/>
</dbReference>
<reference evidence="5" key="1">
    <citation type="journal article" date="2019" name="Int. J. Syst. Evol. Microbiol.">
        <title>The Global Catalogue of Microorganisms (GCM) 10K type strain sequencing project: providing services to taxonomists for standard genome sequencing and annotation.</title>
        <authorList>
            <consortium name="The Broad Institute Genomics Platform"/>
            <consortium name="The Broad Institute Genome Sequencing Center for Infectious Disease"/>
            <person name="Wu L."/>
            <person name="Ma J."/>
        </authorList>
    </citation>
    <scope>NUCLEOTIDE SEQUENCE [LARGE SCALE GENOMIC DNA]</scope>
    <source>
        <strain evidence="5">JCM 18303</strain>
    </source>
</reference>
<accession>A0ABP9REW4</accession>
<dbReference type="InterPro" id="IPR036291">
    <property type="entry name" value="NAD(P)-bd_dom_sf"/>
</dbReference>
<dbReference type="Proteomes" id="UP001428817">
    <property type="component" value="Unassembled WGS sequence"/>
</dbReference>
<evidence type="ECO:0000259" key="3">
    <source>
        <dbReference type="SMART" id="SM00822"/>
    </source>
</evidence>
<evidence type="ECO:0000313" key="4">
    <source>
        <dbReference type="EMBL" id="GAA5175897.1"/>
    </source>
</evidence>
<protein>
    <submittedName>
        <fullName evidence="4">3-oxoacyl-[acyl-carrier-protein] reductase</fullName>
    </submittedName>
</protein>
<evidence type="ECO:0000256" key="2">
    <source>
        <dbReference type="RuleBase" id="RU000363"/>
    </source>
</evidence>
<comment type="caution">
    <text evidence="4">The sequence shown here is derived from an EMBL/GenBank/DDBJ whole genome shotgun (WGS) entry which is preliminary data.</text>
</comment>
<evidence type="ECO:0000256" key="1">
    <source>
        <dbReference type="ARBA" id="ARBA00006484"/>
    </source>
</evidence>
<dbReference type="Pfam" id="PF00106">
    <property type="entry name" value="adh_short"/>
    <property type="match status" value="1"/>
</dbReference>
<dbReference type="PROSITE" id="PS00061">
    <property type="entry name" value="ADH_SHORT"/>
    <property type="match status" value="1"/>
</dbReference>
<feature type="domain" description="Ketoreductase" evidence="3">
    <location>
        <begin position="9"/>
        <end position="204"/>
    </location>
</feature>
<dbReference type="PRINTS" id="PR00081">
    <property type="entry name" value="GDHRDH"/>
</dbReference>
<proteinExistence type="inferred from homology"/>
<evidence type="ECO:0000313" key="5">
    <source>
        <dbReference type="Proteomes" id="UP001428817"/>
    </source>
</evidence>
<dbReference type="PANTHER" id="PTHR42879:SF2">
    <property type="entry name" value="3-OXOACYL-[ACYL-CARRIER-PROTEIN] REDUCTASE FABG"/>
    <property type="match status" value="1"/>
</dbReference>
<dbReference type="EMBL" id="BAABJP010000068">
    <property type="protein sequence ID" value="GAA5175897.1"/>
    <property type="molecule type" value="Genomic_DNA"/>
</dbReference>